<gene>
    <name evidence="7" type="ORF">PQR00_32905</name>
</gene>
<feature type="domain" description="Cation/H+ exchanger transmembrane" evidence="6">
    <location>
        <begin position="7"/>
        <end position="60"/>
    </location>
</feature>
<dbReference type="Proteomes" id="UP001629288">
    <property type="component" value="Unassembled WGS sequence"/>
</dbReference>
<evidence type="ECO:0000256" key="3">
    <source>
        <dbReference type="ARBA" id="ARBA00022989"/>
    </source>
</evidence>
<organism evidence="7 8">
    <name type="scientific">Paraburkholderia strydomiana</name>
    <dbReference type="NCBI Taxonomy" id="1245417"/>
    <lineage>
        <taxon>Bacteria</taxon>
        <taxon>Pseudomonadati</taxon>
        <taxon>Pseudomonadota</taxon>
        <taxon>Betaproteobacteria</taxon>
        <taxon>Burkholderiales</taxon>
        <taxon>Burkholderiaceae</taxon>
        <taxon>Paraburkholderia</taxon>
    </lineage>
</organism>
<proteinExistence type="predicted"/>
<evidence type="ECO:0000313" key="8">
    <source>
        <dbReference type="Proteomes" id="UP001629288"/>
    </source>
</evidence>
<feature type="transmembrane region" description="Helical" evidence="5">
    <location>
        <begin position="12"/>
        <end position="30"/>
    </location>
</feature>
<sequence>MPLPVQLGFGSVPGYLFASVAIGPGVLRLITDVDAILHFAEVGIVSMMFVIGLEMQVDKL</sequence>
<evidence type="ECO:0000259" key="6">
    <source>
        <dbReference type="Pfam" id="PF00999"/>
    </source>
</evidence>
<keyword evidence="3 5" id="KW-1133">Transmembrane helix</keyword>
<feature type="transmembrane region" description="Helical" evidence="5">
    <location>
        <begin position="36"/>
        <end position="53"/>
    </location>
</feature>
<dbReference type="PANTHER" id="PTHR46157:SF4">
    <property type="entry name" value="K(+) EFFLUX ANTIPORTER 3, CHLOROPLASTIC"/>
    <property type="match status" value="1"/>
</dbReference>
<keyword evidence="8" id="KW-1185">Reference proteome</keyword>
<comment type="subcellular location">
    <subcellularLocation>
        <location evidence="1">Membrane</location>
        <topology evidence="1">Multi-pass membrane protein</topology>
    </subcellularLocation>
</comment>
<keyword evidence="2 5" id="KW-0812">Transmembrane</keyword>
<dbReference type="InterPro" id="IPR006153">
    <property type="entry name" value="Cation/H_exchanger_TM"/>
</dbReference>
<evidence type="ECO:0000256" key="2">
    <source>
        <dbReference type="ARBA" id="ARBA00022692"/>
    </source>
</evidence>
<protein>
    <submittedName>
        <fullName evidence="7">Cation:proton antiporter</fullName>
    </submittedName>
</protein>
<accession>A0ABW9C9Z2</accession>
<comment type="caution">
    <text evidence="7">The sequence shown here is derived from an EMBL/GenBank/DDBJ whole genome shotgun (WGS) entry which is preliminary data.</text>
</comment>
<dbReference type="PANTHER" id="PTHR46157">
    <property type="entry name" value="K(+) EFFLUX ANTIPORTER 3, CHLOROPLASTIC"/>
    <property type="match status" value="1"/>
</dbReference>
<evidence type="ECO:0000256" key="4">
    <source>
        <dbReference type="ARBA" id="ARBA00023136"/>
    </source>
</evidence>
<dbReference type="EMBL" id="JAQQDH010000020">
    <property type="protein sequence ID" value="MFM0448396.1"/>
    <property type="molecule type" value="Genomic_DNA"/>
</dbReference>
<dbReference type="Pfam" id="PF00999">
    <property type="entry name" value="Na_H_Exchanger"/>
    <property type="match status" value="1"/>
</dbReference>
<dbReference type="Gene3D" id="1.20.1530.20">
    <property type="match status" value="1"/>
</dbReference>
<evidence type="ECO:0000256" key="5">
    <source>
        <dbReference type="SAM" id="Phobius"/>
    </source>
</evidence>
<name>A0ABW9C9Z2_9BURK</name>
<keyword evidence="4 5" id="KW-0472">Membrane</keyword>
<evidence type="ECO:0000256" key="1">
    <source>
        <dbReference type="ARBA" id="ARBA00004141"/>
    </source>
</evidence>
<dbReference type="InterPro" id="IPR038770">
    <property type="entry name" value="Na+/solute_symporter_sf"/>
</dbReference>
<dbReference type="RefSeq" id="WP_408131715.1">
    <property type="nucleotide sequence ID" value="NZ_JAQQDH010000020.1"/>
</dbReference>
<evidence type="ECO:0000313" key="7">
    <source>
        <dbReference type="EMBL" id="MFM0448396.1"/>
    </source>
</evidence>
<reference evidence="7 8" key="1">
    <citation type="journal article" date="2024" name="Chem. Sci.">
        <title>Discovery of megapolipeptins by genome mining of a Burkholderiales bacteria collection.</title>
        <authorList>
            <person name="Paulo B.S."/>
            <person name="Recchia M.J.J."/>
            <person name="Lee S."/>
            <person name="Fergusson C.H."/>
            <person name="Romanowski S.B."/>
            <person name="Hernandez A."/>
            <person name="Krull N."/>
            <person name="Liu D.Y."/>
            <person name="Cavanagh H."/>
            <person name="Bos A."/>
            <person name="Gray C.A."/>
            <person name="Murphy B.T."/>
            <person name="Linington R.G."/>
            <person name="Eustaquio A.S."/>
        </authorList>
    </citation>
    <scope>NUCLEOTIDE SEQUENCE [LARGE SCALE GENOMIC DNA]</scope>
    <source>
        <strain evidence="7 8">RL17-379-BIB-C</strain>
    </source>
</reference>